<dbReference type="PANTHER" id="PTHR42771">
    <property type="entry name" value="IRON(3+)-HYDROXAMATE IMPORT ATP-BINDING PROTEIN FHUC"/>
    <property type="match status" value="1"/>
</dbReference>
<evidence type="ECO:0000313" key="11">
    <source>
        <dbReference type="EMBL" id="TQE97628.1"/>
    </source>
</evidence>
<comment type="subcellular location">
    <subcellularLocation>
        <location evidence="1">Cell membrane</location>
        <topology evidence="1">Peripheral membrane protein</topology>
    </subcellularLocation>
</comment>
<keyword evidence="7" id="KW-0408">Iron</keyword>
<dbReference type="FunCoup" id="A0A540VLJ8">
    <property type="interactions" value="106"/>
</dbReference>
<evidence type="ECO:0000259" key="10">
    <source>
        <dbReference type="PROSITE" id="PS50893"/>
    </source>
</evidence>
<evidence type="ECO:0000256" key="2">
    <source>
        <dbReference type="ARBA" id="ARBA00022448"/>
    </source>
</evidence>
<keyword evidence="2" id="KW-0813">Transport</keyword>
<evidence type="ECO:0000256" key="7">
    <source>
        <dbReference type="ARBA" id="ARBA00023004"/>
    </source>
</evidence>
<dbReference type="InterPro" id="IPR027417">
    <property type="entry name" value="P-loop_NTPase"/>
</dbReference>
<accession>A0A540VLJ8</accession>
<dbReference type="PROSITE" id="PS00211">
    <property type="entry name" value="ABC_TRANSPORTER_1"/>
    <property type="match status" value="1"/>
</dbReference>
<evidence type="ECO:0000256" key="3">
    <source>
        <dbReference type="ARBA" id="ARBA00022475"/>
    </source>
</evidence>
<reference evidence="11 12" key="1">
    <citation type="submission" date="2019-06" db="EMBL/GenBank/DDBJ databases">
        <title>Genome sequence of Litorilinea aerophila BAA-2444.</title>
        <authorList>
            <person name="Maclea K.S."/>
            <person name="Maurais E.G."/>
            <person name="Iannazzi L.C."/>
        </authorList>
    </citation>
    <scope>NUCLEOTIDE SEQUENCE [LARGE SCALE GENOMIC DNA]</scope>
    <source>
        <strain evidence="11 12">ATCC BAA-2444</strain>
    </source>
</reference>
<evidence type="ECO:0000256" key="8">
    <source>
        <dbReference type="ARBA" id="ARBA00023065"/>
    </source>
</evidence>
<name>A0A540VLJ8_9CHLR</name>
<dbReference type="InParanoid" id="A0A540VLJ8"/>
<sequence length="272" mass="30672">MIQLHHVTKRYGTKVVVDDVSLTVTRRGITSFIGPNGAGKSTLLSLICRLLPRDAGEIWIDGAEISRTPSQALARKIAILKQENQVHVRLTVRELVNFGRFPYSQGRLNQEDQQHVEQALHYLELEPLANRYLDQLSGGQRQRAFIAMVLCQDTDYILLDEPLNNLDMRHAVQIMQILRRLVTELDKTIILVLHDINFASCYSDRIVALKDGRVVAQGDVAHIMQSPTLRRIYDMEIPIEVINGHRIGVYFAAEDGCPEVMPAWAGAFPPAT</sequence>
<dbReference type="Gene3D" id="3.40.50.300">
    <property type="entry name" value="P-loop containing nucleotide triphosphate hydrolases"/>
    <property type="match status" value="1"/>
</dbReference>
<dbReference type="FunFam" id="3.40.50.300:FF:000134">
    <property type="entry name" value="Iron-enterobactin ABC transporter ATP-binding protein"/>
    <property type="match status" value="1"/>
</dbReference>
<gene>
    <name evidence="11" type="ORF">FKZ61_01790</name>
</gene>
<keyword evidence="5" id="KW-0547">Nucleotide-binding</keyword>
<organism evidence="11 12">
    <name type="scientific">Litorilinea aerophila</name>
    <dbReference type="NCBI Taxonomy" id="1204385"/>
    <lineage>
        <taxon>Bacteria</taxon>
        <taxon>Bacillati</taxon>
        <taxon>Chloroflexota</taxon>
        <taxon>Caldilineae</taxon>
        <taxon>Caldilineales</taxon>
        <taxon>Caldilineaceae</taxon>
        <taxon>Litorilinea</taxon>
    </lineage>
</organism>
<keyword evidence="4" id="KW-0410">Iron transport</keyword>
<evidence type="ECO:0000256" key="5">
    <source>
        <dbReference type="ARBA" id="ARBA00022741"/>
    </source>
</evidence>
<dbReference type="Pfam" id="PF00005">
    <property type="entry name" value="ABC_tran"/>
    <property type="match status" value="1"/>
</dbReference>
<dbReference type="AlphaFoldDB" id="A0A540VLJ8"/>
<proteinExistence type="predicted"/>
<dbReference type="EMBL" id="VIGC01000002">
    <property type="protein sequence ID" value="TQE97628.1"/>
    <property type="molecule type" value="Genomic_DNA"/>
</dbReference>
<dbReference type="PANTHER" id="PTHR42771:SF3">
    <property type="entry name" value="PETROBACTIN IMPORT ATP-BINDING PROTEIN YCLP"/>
    <property type="match status" value="1"/>
</dbReference>
<evidence type="ECO:0000256" key="9">
    <source>
        <dbReference type="ARBA" id="ARBA00023136"/>
    </source>
</evidence>
<dbReference type="OrthoDB" id="9787851at2"/>
<keyword evidence="3" id="KW-1003">Cell membrane</keyword>
<keyword evidence="9" id="KW-0472">Membrane</keyword>
<dbReference type="SMART" id="SM00382">
    <property type="entry name" value="AAA"/>
    <property type="match status" value="1"/>
</dbReference>
<dbReference type="PROSITE" id="PS50893">
    <property type="entry name" value="ABC_TRANSPORTER_2"/>
    <property type="match status" value="1"/>
</dbReference>
<dbReference type="GO" id="GO:0016887">
    <property type="term" value="F:ATP hydrolysis activity"/>
    <property type="evidence" value="ECO:0007669"/>
    <property type="project" value="InterPro"/>
</dbReference>
<dbReference type="GO" id="GO:0005886">
    <property type="term" value="C:plasma membrane"/>
    <property type="evidence" value="ECO:0007669"/>
    <property type="project" value="UniProtKB-SubCell"/>
</dbReference>
<dbReference type="RefSeq" id="WP_141608355.1">
    <property type="nucleotide sequence ID" value="NZ_VIGC02000002.1"/>
</dbReference>
<dbReference type="GO" id="GO:0005524">
    <property type="term" value="F:ATP binding"/>
    <property type="evidence" value="ECO:0007669"/>
    <property type="project" value="UniProtKB-KW"/>
</dbReference>
<protein>
    <submittedName>
        <fullName evidence="11">ABC transporter ATP-binding protein</fullName>
    </submittedName>
</protein>
<evidence type="ECO:0000256" key="4">
    <source>
        <dbReference type="ARBA" id="ARBA00022496"/>
    </source>
</evidence>
<keyword evidence="8" id="KW-0406">Ion transport</keyword>
<evidence type="ECO:0000256" key="6">
    <source>
        <dbReference type="ARBA" id="ARBA00022840"/>
    </source>
</evidence>
<keyword evidence="6 11" id="KW-0067">ATP-binding</keyword>
<keyword evidence="12" id="KW-1185">Reference proteome</keyword>
<dbReference type="Proteomes" id="UP000317371">
    <property type="component" value="Unassembled WGS sequence"/>
</dbReference>
<dbReference type="GO" id="GO:0006826">
    <property type="term" value="P:iron ion transport"/>
    <property type="evidence" value="ECO:0007669"/>
    <property type="project" value="UniProtKB-KW"/>
</dbReference>
<feature type="domain" description="ABC transporter" evidence="10">
    <location>
        <begin position="2"/>
        <end position="236"/>
    </location>
</feature>
<dbReference type="SUPFAM" id="SSF52540">
    <property type="entry name" value="P-loop containing nucleoside triphosphate hydrolases"/>
    <property type="match status" value="1"/>
</dbReference>
<dbReference type="CDD" id="cd03214">
    <property type="entry name" value="ABC_Iron-Siderophores_B12_Hemin"/>
    <property type="match status" value="1"/>
</dbReference>
<dbReference type="InterPro" id="IPR051535">
    <property type="entry name" value="Siderophore_ABC-ATPase"/>
</dbReference>
<evidence type="ECO:0000256" key="1">
    <source>
        <dbReference type="ARBA" id="ARBA00004202"/>
    </source>
</evidence>
<comment type="caution">
    <text evidence="11">The sequence shown here is derived from an EMBL/GenBank/DDBJ whole genome shotgun (WGS) entry which is preliminary data.</text>
</comment>
<dbReference type="InterPro" id="IPR017871">
    <property type="entry name" value="ABC_transporter-like_CS"/>
</dbReference>
<dbReference type="InterPro" id="IPR003593">
    <property type="entry name" value="AAA+_ATPase"/>
</dbReference>
<evidence type="ECO:0000313" key="12">
    <source>
        <dbReference type="Proteomes" id="UP000317371"/>
    </source>
</evidence>
<dbReference type="InterPro" id="IPR003439">
    <property type="entry name" value="ABC_transporter-like_ATP-bd"/>
</dbReference>